<dbReference type="RefSeq" id="XP_018189959.1">
    <property type="nucleotide sequence ID" value="XM_018334181.1"/>
</dbReference>
<proteinExistence type="predicted"/>
<dbReference type="GO" id="GO:0016020">
    <property type="term" value="C:membrane"/>
    <property type="evidence" value="ECO:0007669"/>
    <property type="project" value="TreeGrafter"/>
</dbReference>
<feature type="compositionally biased region" description="Low complexity" evidence="1">
    <location>
        <begin position="333"/>
        <end position="346"/>
    </location>
</feature>
<dbReference type="AlphaFoldDB" id="A0A165I599"/>
<evidence type="ECO:0000313" key="3">
    <source>
        <dbReference type="EMBL" id="KZF24404.1"/>
    </source>
</evidence>
<evidence type="ECO:0000313" key="4">
    <source>
        <dbReference type="Proteomes" id="UP000076632"/>
    </source>
</evidence>
<evidence type="ECO:0008006" key="5">
    <source>
        <dbReference type="Google" id="ProtNLM"/>
    </source>
</evidence>
<protein>
    <recommendedName>
        <fullName evidence="5">Vacuolar membrane protein</fullName>
    </recommendedName>
</protein>
<dbReference type="PANTHER" id="PTHR31735">
    <property type="entry name" value="VACUOLAR MEMBRANE PROTEIN YPL162C"/>
    <property type="match status" value="1"/>
</dbReference>
<keyword evidence="2" id="KW-0472">Membrane</keyword>
<dbReference type="PANTHER" id="PTHR31735:SF1">
    <property type="entry name" value="VACUOLAR MEMBRANE PROTEIN YPL162C"/>
    <property type="match status" value="1"/>
</dbReference>
<organism evidence="3 4">
    <name type="scientific">Xylona heveae (strain CBS 132557 / TC161)</name>
    <dbReference type="NCBI Taxonomy" id="1328760"/>
    <lineage>
        <taxon>Eukaryota</taxon>
        <taxon>Fungi</taxon>
        <taxon>Dikarya</taxon>
        <taxon>Ascomycota</taxon>
        <taxon>Pezizomycotina</taxon>
        <taxon>Xylonomycetes</taxon>
        <taxon>Xylonales</taxon>
        <taxon>Xylonaceae</taxon>
        <taxon>Xylona</taxon>
    </lineage>
</organism>
<dbReference type="OrthoDB" id="431202at2759"/>
<evidence type="ECO:0000256" key="2">
    <source>
        <dbReference type="SAM" id="Phobius"/>
    </source>
</evidence>
<dbReference type="InParanoid" id="A0A165I599"/>
<dbReference type="STRING" id="1328760.A0A165I599"/>
<feature type="compositionally biased region" description="Basic and acidic residues" evidence="1">
    <location>
        <begin position="293"/>
        <end position="303"/>
    </location>
</feature>
<evidence type="ECO:0000256" key="1">
    <source>
        <dbReference type="SAM" id="MobiDB-lite"/>
    </source>
</evidence>
<feature type="transmembrane region" description="Helical" evidence="2">
    <location>
        <begin position="220"/>
        <end position="241"/>
    </location>
</feature>
<dbReference type="FunCoup" id="A0A165I599">
    <property type="interactions" value="57"/>
</dbReference>
<dbReference type="Proteomes" id="UP000076632">
    <property type="component" value="Unassembled WGS sequence"/>
</dbReference>
<keyword evidence="4" id="KW-1185">Reference proteome</keyword>
<gene>
    <name evidence="3" type="ORF">L228DRAFT_259632</name>
</gene>
<feature type="compositionally biased region" description="Polar residues" evidence="1">
    <location>
        <begin position="351"/>
        <end position="363"/>
    </location>
</feature>
<dbReference type="InterPro" id="IPR022127">
    <property type="entry name" value="STIMATE/YPL162C"/>
</dbReference>
<dbReference type="GeneID" id="28899318"/>
<feature type="compositionally biased region" description="Acidic residues" evidence="1">
    <location>
        <begin position="304"/>
        <end position="320"/>
    </location>
</feature>
<dbReference type="Pfam" id="PF12400">
    <property type="entry name" value="STIMATE"/>
    <property type="match status" value="1"/>
</dbReference>
<name>A0A165I599_XYLHT</name>
<accession>A0A165I599</accession>
<feature type="region of interest" description="Disordered" evidence="1">
    <location>
        <begin position="293"/>
        <end position="420"/>
    </location>
</feature>
<dbReference type="OMA" id="WIGASNG"/>
<dbReference type="EMBL" id="KV407456">
    <property type="protein sequence ID" value="KZF24404.1"/>
    <property type="molecule type" value="Genomic_DNA"/>
</dbReference>
<feature type="compositionally biased region" description="Low complexity" evidence="1">
    <location>
        <begin position="364"/>
        <end position="378"/>
    </location>
</feature>
<keyword evidence="2" id="KW-1133">Transmembrane helix</keyword>
<keyword evidence="2" id="KW-0812">Transmembrane</keyword>
<feature type="transmembrane region" description="Helical" evidence="2">
    <location>
        <begin position="76"/>
        <end position="98"/>
    </location>
</feature>
<reference evidence="3 4" key="1">
    <citation type="journal article" date="2016" name="Fungal Biol.">
        <title>The genome of Xylona heveae provides a window into fungal endophytism.</title>
        <authorList>
            <person name="Gazis R."/>
            <person name="Kuo A."/>
            <person name="Riley R."/>
            <person name="LaButti K."/>
            <person name="Lipzen A."/>
            <person name="Lin J."/>
            <person name="Amirebrahimi M."/>
            <person name="Hesse C.N."/>
            <person name="Spatafora J.W."/>
            <person name="Henrissat B."/>
            <person name="Hainaut M."/>
            <person name="Grigoriev I.V."/>
            <person name="Hibbett D.S."/>
        </authorList>
    </citation>
    <scope>NUCLEOTIDE SEQUENCE [LARGE SCALE GENOMIC DNA]</scope>
    <source>
        <strain evidence="3 4">TC161</strain>
    </source>
</reference>
<sequence length="420" mass="46188">MYPPPRPPTVYDHALPSDVTATPLATAIAALLSTTISGENFVPAATITAVAASTAAVMQGPDDGPKDGGDNGECKLLGPFALLVQAALGAFALLALVWKRYRERPQRPLKVWWFDVSKQVVGSALLHLANLLMSMLSAGQFQVTAESGIQVSNKKYTPNPCSFYLLNIAVDTTIGIPILVIFLRVLTHAFSGTPLGNPPESIKSGNYDTPPRAGWWVKQCFIYFCGLLGMKICVFFLFELLPWLGRVGDWALRWTEGNERVQVFFVMLLFPVIMNALQYYIIDSFIKGQVTEEHPHRPLHNQDSDEEDHDDNDSDQGASDEETRGRRRDSRGASTAAVSSSFATDAETTKRSVSTTTREIGSTRNSSKRGASSLSKARSSSRRHPQVLEEYNPDTDGDEQSQSREDALRAPRAKELKPLE</sequence>
<feature type="compositionally biased region" description="Basic and acidic residues" evidence="1">
    <location>
        <begin position="401"/>
        <end position="420"/>
    </location>
</feature>
<feature type="transmembrane region" description="Helical" evidence="2">
    <location>
        <begin position="261"/>
        <end position="282"/>
    </location>
</feature>
<feature type="transmembrane region" description="Helical" evidence="2">
    <location>
        <begin position="163"/>
        <end position="186"/>
    </location>
</feature>